<name>A0ABQ3EX50_9ACTN</name>
<evidence type="ECO:0008006" key="4">
    <source>
        <dbReference type="Google" id="ProtNLM"/>
    </source>
</evidence>
<dbReference type="EMBL" id="BMVP01000004">
    <property type="protein sequence ID" value="GHB58566.1"/>
    <property type="molecule type" value="Genomic_DNA"/>
</dbReference>
<feature type="region of interest" description="Disordered" evidence="1">
    <location>
        <begin position="1"/>
        <end position="92"/>
    </location>
</feature>
<evidence type="ECO:0000256" key="1">
    <source>
        <dbReference type="SAM" id="MobiDB-lite"/>
    </source>
</evidence>
<evidence type="ECO:0000313" key="2">
    <source>
        <dbReference type="EMBL" id="GHB58566.1"/>
    </source>
</evidence>
<accession>A0ABQ3EX50</accession>
<organism evidence="2 3">
    <name type="scientific">Streptomyces cirratus</name>
    <dbReference type="NCBI Taxonomy" id="68187"/>
    <lineage>
        <taxon>Bacteria</taxon>
        <taxon>Bacillati</taxon>
        <taxon>Actinomycetota</taxon>
        <taxon>Actinomycetes</taxon>
        <taxon>Kitasatosporales</taxon>
        <taxon>Streptomycetaceae</taxon>
        <taxon>Streptomyces</taxon>
    </lineage>
</organism>
<keyword evidence="3" id="KW-1185">Reference proteome</keyword>
<feature type="compositionally biased region" description="Basic and acidic residues" evidence="1">
    <location>
        <begin position="16"/>
        <end position="30"/>
    </location>
</feature>
<feature type="compositionally biased region" description="Acidic residues" evidence="1">
    <location>
        <begin position="63"/>
        <end position="78"/>
    </location>
</feature>
<feature type="compositionally biased region" description="Basic and acidic residues" evidence="1">
    <location>
        <begin position="39"/>
        <end position="61"/>
    </location>
</feature>
<evidence type="ECO:0000313" key="3">
    <source>
        <dbReference type="Proteomes" id="UP000642673"/>
    </source>
</evidence>
<comment type="caution">
    <text evidence="2">The sequence shown here is derived from an EMBL/GenBank/DDBJ whole genome shotgun (WGS) entry which is preliminary data.</text>
</comment>
<reference evidence="3" key="1">
    <citation type="journal article" date="2019" name="Int. J. Syst. Evol. Microbiol.">
        <title>The Global Catalogue of Microorganisms (GCM) 10K type strain sequencing project: providing services to taxonomists for standard genome sequencing and annotation.</title>
        <authorList>
            <consortium name="The Broad Institute Genomics Platform"/>
            <consortium name="The Broad Institute Genome Sequencing Center for Infectious Disease"/>
            <person name="Wu L."/>
            <person name="Ma J."/>
        </authorList>
    </citation>
    <scope>NUCLEOTIDE SEQUENCE [LARGE SCALE GENOMIC DNA]</scope>
    <source>
        <strain evidence="3">JCM 4738</strain>
    </source>
</reference>
<sequence length="92" mass="9476">MSGTGRTGATGAGGGMEDKAQRPGIGREEQVAEAPGQDGRTRGRSKEESTRRRPGEARLPEADGVEDGAEDEVEDGSDETSGARGRTGFGGR</sequence>
<dbReference type="RefSeq" id="WP_190184675.1">
    <property type="nucleotide sequence ID" value="NZ_BMVP01000004.1"/>
</dbReference>
<feature type="compositionally biased region" description="Gly residues" evidence="1">
    <location>
        <begin position="1"/>
        <end position="15"/>
    </location>
</feature>
<dbReference type="Proteomes" id="UP000642673">
    <property type="component" value="Unassembled WGS sequence"/>
</dbReference>
<protein>
    <recommendedName>
        <fullName evidence="4">Pr1-like protein</fullName>
    </recommendedName>
</protein>
<gene>
    <name evidence="2" type="ORF">GCM10010347_30970</name>
</gene>
<proteinExistence type="predicted"/>